<protein>
    <submittedName>
        <fullName evidence="1">Uncharacterized protein</fullName>
    </submittedName>
</protein>
<reference evidence="1 2" key="1">
    <citation type="journal article" date="2016" name="Mol. Biol. Evol.">
        <title>Comparative Genomics of Early-Diverging Mushroom-Forming Fungi Provides Insights into the Origins of Lignocellulose Decay Capabilities.</title>
        <authorList>
            <person name="Nagy L.G."/>
            <person name="Riley R."/>
            <person name="Tritt A."/>
            <person name="Adam C."/>
            <person name="Daum C."/>
            <person name="Floudas D."/>
            <person name="Sun H."/>
            <person name="Yadav J.S."/>
            <person name="Pangilinan J."/>
            <person name="Larsson K.H."/>
            <person name="Matsuura K."/>
            <person name="Barry K."/>
            <person name="Labutti K."/>
            <person name="Kuo R."/>
            <person name="Ohm R.A."/>
            <person name="Bhattacharya S.S."/>
            <person name="Shirouzu T."/>
            <person name="Yoshinaga Y."/>
            <person name="Martin F.M."/>
            <person name="Grigoriev I.V."/>
            <person name="Hibbett D.S."/>
        </authorList>
    </citation>
    <scope>NUCLEOTIDE SEQUENCE [LARGE SCALE GENOMIC DNA]</scope>
    <source>
        <strain evidence="1 2">CBS 109695</strain>
    </source>
</reference>
<evidence type="ECO:0000313" key="2">
    <source>
        <dbReference type="Proteomes" id="UP000076532"/>
    </source>
</evidence>
<keyword evidence="2" id="KW-1185">Reference proteome</keyword>
<dbReference type="EMBL" id="KV417498">
    <property type="protein sequence ID" value="KZP29411.1"/>
    <property type="molecule type" value="Genomic_DNA"/>
</dbReference>
<sequence length="207" mass="21673">MAVFYTEASEVALTKRSTRYVVVYATGRASQVYVAALEAQMEAATAEVDPVAAAGQLRTTSGVEADCGGQKSAQRDQEVGDAGLEHVVLDPYSSALKSFYFRVEGIVGASEVAQRDVARRRGQPMVTNAASEMTASSYPVAQSKGGSGIHARIARYLASRTHDDSGVGVLTTDEAEAVRRLADGSAAPEVETIAIPVQAAVPPVVEP</sequence>
<gene>
    <name evidence="1" type="ORF">FIBSPDRAFT_884848</name>
</gene>
<evidence type="ECO:0000313" key="1">
    <source>
        <dbReference type="EMBL" id="KZP29411.1"/>
    </source>
</evidence>
<proteinExistence type="predicted"/>
<name>A0A166SG78_9AGAM</name>
<organism evidence="1 2">
    <name type="scientific">Athelia psychrophila</name>
    <dbReference type="NCBI Taxonomy" id="1759441"/>
    <lineage>
        <taxon>Eukaryota</taxon>
        <taxon>Fungi</taxon>
        <taxon>Dikarya</taxon>
        <taxon>Basidiomycota</taxon>
        <taxon>Agaricomycotina</taxon>
        <taxon>Agaricomycetes</taxon>
        <taxon>Agaricomycetidae</taxon>
        <taxon>Atheliales</taxon>
        <taxon>Atheliaceae</taxon>
        <taxon>Athelia</taxon>
    </lineage>
</organism>
<dbReference type="Proteomes" id="UP000076532">
    <property type="component" value="Unassembled WGS sequence"/>
</dbReference>
<dbReference type="AlphaFoldDB" id="A0A166SG78"/>
<accession>A0A166SG78</accession>